<dbReference type="RefSeq" id="WP_116649082.1">
    <property type="nucleotide sequence ID" value="NZ_QUZK01000002.1"/>
</dbReference>
<evidence type="ECO:0000259" key="12">
    <source>
        <dbReference type="SMART" id="SM00836"/>
    </source>
</evidence>
<keyword evidence="6 10" id="KW-0067">ATP-binding</keyword>
<feature type="domain" description="DALR anticodon binding" evidence="12">
    <location>
        <begin position="464"/>
        <end position="585"/>
    </location>
</feature>
<comment type="subcellular location">
    <subcellularLocation>
        <location evidence="1 10">Cytoplasm</location>
    </subcellularLocation>
</comment>
<dbReference type="GO" id="GO:0005737">
    <property type="term" value="C:cytoplasm"/>
    <property type="evidence" value="ECO:0007669"/>
    <property type="project" value="UniProtKB-SubCell"/>
</dbReference>
<dbReference type="PRINTS" id="PR01038">
    <property type="entry name" value="TRNASYNTHARG"/>
</dbReference>
<organism evidence="14 15">
    <name type="scientific">Wenzhouxiangella sediminis</name>
    <dbReference type="NCBI Taxonomy" id="1792836"/>
    <lineage>
        <taxon>Bacteria</taxon>
        <taxon>Pseudomonadati</taxon>
        <taxon>Pseudomonadota</taxon>
        <taxon>Gammaproteobacteria</taxon>
        <taxon>Chromatiales</taxon>
        <taxon>Wenzhouxiangellaceae</taxon>
        <taxon>Wenzhouxiangella</taxon>
    </lineage>
</organism>
<dbReference type="FunFam" id="3.30.1360.70:FF:000003">
    <property type="entry name" value="Arginine--tRNA ligase"/>
    <property type="match status" value="1"/>
</dbReference>
<dbReference type="Pfam" id="PF00750">
    <property type="entry name" value="tRNA-synt_1d"/>
    <property type="match status" value="2"/>
</dbReference>
<dbReference type="EC" id="6.1.1.19" evidence="10"/>
<evidence type="ECO:0000256" key="7">
    <source>
        <dbReference type="ARBA" id="ARBA00022917"/>
    </source>
</evidence>
<protein>
    <recommendedName>
        <fullName evidence="10">Arginine--tRNA ligase</fullName>
        <ecNumber evidence="10">6.1.1.19</ecNumber>
    </recommendedName>
    <alternativeName>
        <fullName evidence="10">Arginyl-tRNA synthetase</fullName>
        <shortName evidence="10">ArgRS</shortName>
    </alternativeName>
</protein>
<dbReference type="SUPFAM" id="SSF52374">
    <property type="entry name" value="Nucleotidylyl transferase"/>
    <property type="match status" value="1"/>
</dbReference>
<dbReference type="SUPFAM" id="SSF55190">
    <property type="entry name" value="Arginyl-tRNA synthetase (ArgRS), N-terminal 'additional' domain"/>
    <property type="match status" value="1"/>
</dbReference>
<dbReference type="AlphaFoldDB" id="A0A3E1KE85"/>
<dbReference type="InterPro" id="IPR014729">
    <property type="entry name" value="Rossmann-like_a/b/a_fold"/>
</dbReference>
<evidence type="ECO:0000256" key="5">
    <source>
        <dbReference type="ARBA" id="ARBA00022741"/>
    </source>
</evidence>
<keyword evidence="15" id="KW-1185">Reference proteome</keyword>
<keyword evidence="7 10" id="KW-0648">Protein biosynthesis</keyword>
<gene>
    <name evidence="10" type="primary">argS</name>
    <name evidence="14" type="ORF">DZC52_00085</name>
</gene>
<evidence type="ECO:0000256" key="3">
    <source>
        <dbReference type="ARBA" id="ARBA00022490"/>
    </source>
</evidence>
<dbReference type="GO" id="GO:0004814">
    <property type="term" value="F:arginine-tRNA ligase activity"/>
    <property type="evidence" value="ECO:0007669"/>
    <property type="project" value="UniProtKB-UniRule"/>
</dbReference>
<dbReference type="GO" id="GO:0005524">
    <property type="term" value="F:ATP binding"/>
    <property type="evidence" value="ECO:0007669"/>
    <property type="project" value="UniProtKB-UniRule"/>
</dbReference>
<reference evidence="14 15" key="1">
    <citation type="submission" date="2018-08" db="EMBL/GenBank/DDBJ databases">
        <title>Wenzhouxiangella salilacus sp. nov., a novel bacterium isolated from a saline lake in Xinjiang Province, China.</title>
        <authorList>
            <person name="Han S."/>
        </authorList>
    </citation>
    <scope>NUCLEOTIDE SEQUENCE [LARGE SCALE GENOMIC DNA]</scope>
    <source>
        <strain evidence="14 15">XDB06</strain>
    </source>
</reference>
<dbReference type="InterPro" id="IPR008909">
    <property type="entry name" value="DALR_anticod-bd"/>
</dbReference>
<dbReference type="Gene3D" id="3.40.50.620">
    <property type="entry name" value="HUPs"/>
    <property type="match status" value="1"/>
</dbReference>
<dbReference type="CDD" id="cd00671">
    <property type="entry name" value="ArgRS_core"/>
    <property type="match status" value="1"/>
</dbReference>
<evidence type="ECO:0000313" key="14">
    <source>
        <dbReference type="EMBL" id="RFF32996.1"/>
    </source>
</evidence>
<dbReference type="InterPro" id="IPR001412">
    <property type="entry name" value="aa-tRNA-synth_I_CS"/>
</dbReference>
<dbReference type="Gene3D" id="3.30.1360.70">
    <property type="entry name" value="Arginyl tRNA synthetase N-terminal domain"/>
    <property type="match status" value="1"/>
</dbReference>
<dbReference type="InterPro" id="IPR001278">
    <property type="entry name" value="Arg-tRNA-ligase"/>
</dbReference>
<sequence>MRAHIEELISQALGYLKREGQLPAELDPRIEIEHTRDRSHGDYACNIAMVLAKRASMPPRELAEKLKERLPASKRVSRVEVAGPGFLNFFASNHYLKVVLRDILAEGEGYGRAPEGSREDVLIEFVSANPTGPLHVGHGRGAAYGASLAAILQAAGHRVHREYYVNDHGRQMDILAVSVWLRYLELSGEKVGFPANGYRGDYIYDIAREVRKRHGDDLRHAGMKVSEGLPADGPDGDSEKHVDALIARARELLGENGYEACFQAALETMVEDIREDLSAFGVEFERWFSERELESSGALARALDKLDEQGWLYEKDGAKWFKATELGDDKDRVVVRENGRTTYFASDVAYLLDKLGRCSGTSLYVFGADHHGYVPRLKAAAAGLGENPDRLEFQLVQFAVLYRGGKKVQMSTRSGSFVTLRELRDEVGNDAARYFYVMRSHEQHLDFDLDLAKSRANENPVYYIQYAHARIMSVFRELDSRGLRHNQAIGEAAVERLETDHEQELLRMVGRFPELIESAARQRAAHVLAHYLHDLAAGFHSWYNATPFLVDDEDLRNARLNLVAAVGQVLRNGLGLIGVSAPKEM</sequence>
<dbReference type="HAMAP" id="MF_00123">
    <property type="entry name" value="Arg_tRNA_synth"/>
    <property type="match status" value="1"/>
</dbReference>
<keyword evidence="8 10" id="KW-0030">Aminoacyl-tRNA synthetase</keyword>
<keyword evidence="3 10" id="KW-0963">Cytoplasm</keyword>
<evidence type="ECO:0000313" key="15">
    <source>
        <dbReference type="Proteomes" id="UP000260351"/>
    </source>
</evidence>
<dbReference type="InterPro" id="IPR036695">
    <property type="entry name" value="Arg-tRNA-synth_N_sf"/>
</dbReference>
<name>A0A3E1KE85_9GAMM</name>
<dbReference type="NCBIfam" id="TIGR00456">
    <property type="entry name" value="argS"/>
    <property type="match status" value="1"/>
</dbReference>
<dbReference type="FunFam" id="1.10.730.10:FF:000008">
    <property type="entry name" value="Arginine--tRNA ligase"/>
    <property type="match status" value="1"/>
</dbReference>
<evidence type="ECO:0000256" key="8">
    <source>
        <dbReference type="ARBA" id="ARBA00023146"/>
    </source>
</evidence>
<dbReference type="Pfam" id="PF03485">
    <property type="entry name" value="Arg_tRNA_synt_N"/>
    <property type="match status" value="1"/>
</dbReference>
<dbReference type="EMBL" id="QUZK01000002">
    <property type="protein sequence ID" value="RFF32996.1"/>
    <property type="molecule type" value="Genomic_DNA"/>
</dbReference>
<keyword evidence="4 10" id="KW-0436">Ligase</keyword>
<dbReference type="InterPro" id="IPR005148">
    <property type="entry name" value="Arg-tRNA-synth_N"/>
</dbReference>
<dbReference type="InterPro" id="IPR009080">
    <property type="entry name" value="tRNAsynth_Ia_anticodon-bd"/>
</dbReference>
<keyword evidence="5 10" id="KW-0547">Nucleotide-binding</keyword>
<evidence type="ECO:0000259" key="13">
    <source>
        <dbReference type="SMART" id="SM01016"/>
    </source>
</evidence>
<dbReference type="InterPro" id="IPR035684">
    <property type="entry name" value="ArgRS_core"/>
</dbReference>
<evidence type="ECO:0000256" key="11">
    <source>
        <dbReference type="RuleBase" id="RU363038"/>
    </source>
</evidence>
<dbReference type="GO" id="GO:0006420">
    <property type="term" value="P:arginyl-tRNA aminoacylation"/>
    <property type="evidence" value="ECO:0007669"/>
    <property type="project" value="UniProtKB-UniRule"/>
</dbReference>
<dbReference type="SMART" id="SM00836">
    <property type="entry name" value="DALR_1"/>
    <property type="match status" value="1"/>
</dbReference>
<evidence type="ECO:0000256" key="10">
    <source>
        <dbReference type="HAMAP-Rule" id="MF_00123"/>
    </source>
</evidence>
<proteinExistence type="inferred from homology"/>
<dbReference type="OrthoDB" id="9803211at2"/>
<comment type="caution">
    <text evidence="14">The sequence shown here is derived from an EMBL/GenBank/DDBJ whole genome shotgun (WGS) entry which is preliminary data.</text>
</comment>
<evidence type="ECO:0000256" key="2">
    <source>
        <dbReference type="ARBA" id="ARBA00005594"/>
    </source>
</evidence>
<dbReference type="Gene3D" id="1.10.730.10">
    <property type="entry name" value="Isoleucyl-tRNA Synthetase, Domain 1"/>
    <property type="match status" value="1"/>
</dbReference>
<dbReference type="Proteomes" id="UP000260351">
    <property type="component" value="Unassembled WGS sequence"/>
</dbReference>
<evidence type="ECO:0000256" key="6">
    <source>
        <dbReference type="ARBA" id="ARBA00022840"/>
    </source>
</evidence>
<dbReference type="SMART" id="SM01016">
    <property type="entry name" value="Arg_tRNA_synt_N"/>
    <property type="match status" value="1"/>
</dbReference>
<dbReference type="Pfam" id="PF05746">
    <property type="entry name" value="DALR_1"/>
    <property type="match status" value="1"/>
</dbReference>
<dbReference type="PANTHER" id="PTHR11956:SF5">
    <property type="entry name" value="ARGININE--TRNA LIGASE, CYTOPLASMIC"/>
    <property type="match status" value="1"/>
</dbReference>
<accession>A0A3E1KE85</accession>
<dbReference type="PANTHER" id="PTHR11956">
    <property type="entry name" value="ARGINYL-TRNA SYNTHETASE"/>
    <property type="match status" value="1"/>
</dbReference>
<feature type="domain" description="Arginyl tRNA synthetase N-terminal" evidence="13">
    <location>
        <begin position="3"/>
        <end position="91"/>
    </location>
</feature>
<dbReference type="SUPFAM" id="SSF47323">
    <property type="entry name" value="Anticodon-binding domain of a subclass of class I aminoacyl-tRNA synthetases"/>
    <property type="match status" value="1"/>
</dbReference>
<evidence type="ECO:0000256" key="4">
    <source>
        <dbReference type="ARBA" id="ARBA00022598"/>
    </source>
</evidence>
<comment type="similarity">
    <text evidence="2 10 11">Belongs to the class-I aminoacyl-tRNA synthetase family.</text>
</comment>
<dbReference type="PROSITE" id="PS00178">
    <property type="entry name" value="AA_TRNA_LIGASE_I"/>
    <property type="match status" value="1"/>
</dbReference>
<evidence type="ECO:0000256" key="1">
    <source>
        <dbReference type="ARBA" id="ARBA00004496"/>
    </source>
</evidence>
<comment type="catalytic activity">
    <reaction evidence="9 10">
        <text>tRNA(Arg) + L-arginine + ATP = L-arginyl-tRNA(Arg) + AMP + diphosphate</text>
        <dbReference type="Rhea" id="RHEA:20301"/>
        <dbReference type="Rhea" id="RHEA-COMP:9658"/>
        <dbReference type="Rhea" id="RHEA-COMP:9673"/>
        <dbReference type="ChEBI" id="CHEBI:30616"/>
        <dbReference type="ChEBI" id="CHEBI:32682"/>
        <dbReference type="ChEBI" id="CHEBI:33019"/>
        <dbReference type="ChEBI" id="CHEBI:78442"/>
        <dbReference type="ChEBI" id="CHEBI:78513"/>
        <dbReference type="ChEBI" id="CHEBI:456215"/>
        <dbReference type="EC" id="6.1.1.19"/>
    </reaction>
</comment>
<evidence type="ECO:0000256" key="9">
    <source>
        <dbReference type="ARBA" id="ARBA00049339"/>
    </source>
</evidence>
<comment type="subunit">
    <text evidence="10">Monomer.</text>
</comment>
<feature type="short sequence motif" description="'HIGH' region" evidence="10">
    <location>
        <begin position="128"/>
        <end position="138"/>
    </location>
</feature>